<feature type="coiled-coil region" evidence="1">
    <location>
        <begin position="46"/>
        <end position="73"/>
    </location>
</feature>
<reference evidence="2 3" key="1">
    <citation type="submission" date="2019-11" db="EMBL/GenBank/DDBJ databases">
        <title>Comparative genomics of hydrocarbon-degrading Desulfosarcina strains.</title>
        <authorList>
            <person name="Watanabe M."/>
            <person name="Kojima H."/>
            <person name="Fukui M."/>
        </authorList>
    </citation>
    <scope>NUCLEOTIDE SEQUENCE [LARGE SCALE GENOMIC DNA]</scope>
    <source>
        <strain evidence="2 3">28bB2T</strain>
    </source>
</reference>
<dbReference type="EMBL" id="AP021876">
    <property type="protein sequence ID" value="BBO81673.1"/>
    <property type="molecule type" value="Genomic_DNA"/>
</dbReference>
<keyword evidence="1" id="KW-0175">Coiled coil</keyword>
<sequence>MQADHIEPTMSQKIFSMNLAVETVSLYLLCCAVADAGAPVTVDALTDKWNDSIGSLEQELNRLEERNIIQKDDAGGSTSRRYKIVAEKNWR</sequence>
<gene>
    <name evidence="2" type="ORF">DSCO28_22390</name>
</gene>
<dbReference type="Proteomes" id="UP000425960">
    <property type="component" value="Chromosome"/>
</dbReference>
<dbReference type="RefSeq" id="WP_155310166.1">
    <property type="nucleotide sequence ID" value="NZ_AP021876.1"/>
</dbReference>
<accession>A0A5K7ZRH8</accession>
<proteinExistence type="predicted"/>
<evidence type="ECO:0000256" key="1">
    <source>
        <dbReference type="SAM" id="Coils"/>
    </source>
</evidence>
<evidence type="ECO:0000313" key="2">
    <source>
        <dbReference type="EMBL" id="BBO81673.1"/>
    </source>
</evidence>
<evidence type="ECO:0000313" key="3">
    <source>
        <dbReference type="Proteomes" id="UP000425960"/>
    </source>
</evidence>
<name>A0A5K7ZRH8_9BACT</name>
<evidence type="ECO:0008006" key="4">
    <source>
        <dbReference type="Google" id="ProtNLM"/>
    </source>
</evidence>
<organism evidence="2 3">
    <name type="scientific">Desulfosarcina ovata subsp. sediminis</name>
    <dbReference type="NCBI Taxonomy" id="885957"/>
    <lineage>
        <taxon>Bacteria</taxon>
        <taxon>Pseudomonadati</taxon>
        <taxon>Thermodesulfobacteriota</taxon>
        <taxon>Desulfobacteria</taxon>
        <taxon>Desulfobacterales</taxon>
        <taxon>Desulfosarcinaceae</taxon>
        <taxon>Desulfosarcina</taxon>
    </lineage>
</organism>
<dbReference type="KEGG" id="dov:DSCO28_22390"/>
<dbReference type="AlphaFoldDB" id="A0A5K7ZRH8"/>
<protein>
    <recommendedName>
        <fullName evidence="4">Transcription regulator PadR N-terminal domain-containing protein</fullName>
    </recommendedName>
</protein>